<reference evidence="2 3" key="1">
    <citation type="journal article" date="2014" name="Int. J. Syst. Evol. Microbiol.">
        <title>Complete genome sequence of Corynebacterium casei LMG S-19264T (=DSM 44701T), isolated from a smear-ripened cheese.</title>
        <authorList>
            <consortium name="US DOE Joint Genome Institute (JGI-PGF)"/>
            <person name="Walter F."/>
            <person name="Albersmeier A."/>
            <person name="Kalinowski J."/>
            <person name="Ruckert C."/>
        </authorList>
    </citation>
    <scope>NUCLEOTIDE SEQUENCE [LARGE SCALE GENOMIC DNA]</scope>
    <source>
        <strain evidence="2 3">CGMCC 4.7111</strain>
    </source>
</reference>
<dbReference type="Proteomes" id="UP000600365">
    <property type="component" value="Unassembled WGS sequence"/>
</dbReference>
<keyword evidence="3" id="KW-1185">Reference proteome</keyword>
<dbReference type="AlphaFoldDB" id="A0A918D7F4"/>
<dbReference type="EMBL" id="BMMM01000014">
    <property type="protein sequence ID" value="GGN80657.1"/>
    <property type="molecule type" value="Genomic_DNA"/>
</dbReference>
<proteinExistence type="predicted"/>
<feature type="compositionally biased region" description="Basic and acidic residues" evidence="1">
    <location>
        <begin position="1"/>
        <end position="21"/>
    </location>
</feature>
<protein>
    <submittedName>
        <fullName evidence="2">Uncharacterized protein</fullName>
    </submittedName>
</protein>
<sequence length="112" mass="12347">MGGGKDAYHRHAGERCSDMESTHTALRRVPTRARVGGPYAEPSNDHRSNPPIYAQLVSEWRAKGRVVPEHHTVREVLWASFAAPAPEVDEAEPVPAVPVPRGLPGWVRVTPR</sequence>
<accession>A0A918D7F4</accession>
<feature type="region of interest" description="Disordered" evidence="1">
    <location>
        <begin position="1"/>
        <end position="50"/>
    </location>
</feature>
<comment type="caution">
    <text evidence="2">The sequence shown here is derived from an EMBL/GenBank/DDBJ whole genome shotgun (WGS) entry which is preliminary data.</text>
</comment>
<evidence type="ECO:0000313" key="2">
    <source>
        <dbReference type="EMBL" id="GGN80657.1"/>
    </source>
</evidence>
<gene>
    <name evidence="2" type="ORF">GCM10011579_066420</name>
</gene>
<organism evidence="2 3">
    <name type="scientific">Streptomyces albiflavescens</name>
    <dbReference type="NCBI Taxonomy" id="1623582"/>
    <lineage>
        <taxon>Bacteria</taxon>
        <taxon>Bacillati</taxon>
        <taxon>Actinomycetota</taxon>
        <taxon>Actinomycetes</taxon>
        <taxon>Kitasatosporales</taxon>
        <taxon>Streptomycetaceae</taxon>
        <taxon>Streptomyces</taxon>
    </lineage>
</organism>
<evidence type="ECO:0000256" key="1">
    <source>
        <dbReference type="SAM" id="MobiDB-lite"/>
    </source>
</evidence>
<name>A0A918D7F4_9ACTN</name>
<evidence type="ECO:0000313" key="3">
    <source>
        <dbReference type="Proteomes" id="UP000600365"/>
    </source>
</evidence>